<keyword evidence="4" id="KW-1185">Reference proteome</keyword>
<reference evidence="3 4" key="1">
    <citation type="journal article" date="2010" name="Proc. Natl. Acad. Sci. U.S.A.">
        <title>Insights into evolution of multicellular fungi from the assembled chromosomes of the mushroom Coprinopsis cinerea (Coprinus cinereus).</title>
        <authorList>
            <person name="Stajich J.E."/>
            <person name="Wilke S.K."/>
            <person name="Ahren D."/>
            <person name="Au C.H."/>
            <person name="Birren B.W."/>
            <person name="Borodovsky M."/>
            <person name="Burns C."/>
            <person name="Canback B."/>
            <person name="Casselton L.A."/>
            <person name="Cheng C.K."/>
            <person name="Deng J."/>
            <person name="Dietrich F.S."/>
            <person name="Fargo D.C."/>
            <person name="Farman M.L."/>
            <person name="Gathman A.C."/>
            <person name="Goldberg J."/>
            <person name="Guigo R."/>
            <person name="Hoegger P.J."/>
            <person name="Hooker J.B."/>
            <person name="Huggins A."/>
            <person name="James T.Y."/>
            <person name="Kamada T."/>
            <person name="Kilaru S."/>
            <person name="Kodira C."/>
            <person name="Kues U."/>
            <person name="Kupfer D."/>
            <person name="Kwan H.S."/>
            <person name="Lomsadze A."/>
            <person name="Li W."/>
            <person name="Lilly W.W."/>
            <person name="Ma L.J."/>
            <person name="Mackey A.J."/>
            <person name="Manning G."/>
            <person name="Martin F."/>
            <person name="Muraguchi H."/>
            <person name="Natvig D.O."/>
            <person name="Palmerini H."/>
            <person name="Ramesh M.A."/>
            <person name="Rehmeyer C.J."/>
            <person name="Roe B.A."/>
            <person name="Shenoy N."/>
            <person name="Stanke M."/>
            <person name="Ter-Hovhannisyan V."/>
            <person name="Tunlid A."/>
            <person name="Velagapudi R."/>
            <person name="Vision T.J."/>
            <person name="Zeng Q."/>
            <person name="Zolan M.E."/>
            <person name="Pukkila P.J."/>
        </authorList>
    </citation>
    <scope>NUCLEOTIDE SEQUENCE [LARGE SCALE GENOMIC DNA]</scope>
    <source>
        <strain evidence="4">Okayama-7 / 130 / ATCC MYA-4618 / FGSC 9003</strain>
    </source>
</reference>
<keyword evidence="2" id="KW-0812">Transmembrane</keyword>
<dbReference type="InterPro" id="IPR016024">
    <property type="entry name" value="ARM-type_fold"/>
</dbReference>
<feature type="compositionally biased region" description="Low complexity" evidence="1">
    <location>
        <begin position="416"/>
        <end position="438"/>
    </location>
</feature>
<dbReference type="STRING" id="240176.A8N3G8"/>
<feature type="compositionally biased region" description="Acidic residues" evidence="1">
    <location>
        <begin position="371"/>
        <end position="403"/>
    </location>
</feature>
<feature type="compositionally biased region" description="Pro residues" evidence="1">
    <location>
        <begin position="330"/>
        <end position="359"/>
    </location>
</feature>
<name>A8N3G8_COPC7</name>
<evidence type="ECO:0000313" key="4">
    <source>
        <dbReference type="Proteomes" id="UP000001861"/>
    </source>
</evidence>
<evidence type="ECO:0008006" key="5">
    <source>
        <dbReference type="Google" id="ProtNLM"/>
    </source>
</evidence>
<dbReference type="AlphaFoldDB" id="A8N3G8"/>
<comment type="caution">
    <text evidence="3">The sequence shown here is derived from an EMBL/GenBank/DDBJ whole genome shotgun (WGS) entry which is preliminary data.</text>
</comment>
<evidence type="ECO:0000256" key="1">
    <source>
        <dbReference type="SAM" id="MobiDB-lite"/>
    </source>
</evidence>
<feature type="region of interest" description="Disordered" evidence="1">
    <location>
        <begin position="233"/>
        <end position="438"/>
    </location>
</feature>
<proteinExistence type="predicted"/>
<feature type="compositionally biased region" description="Polar residues" evidence="1">
    <location>
        <begin position="274"/>
        <end position="283"/>
    </location>
</feature>
<evidence type="ECO:0000313" key="3">
    <source>
        <dbReference type="EMBL" id="EAU92505.2"/>
    </source>
</evidence>
<dbReference type="Proteomes" id="UP000001861">
    <property type="component" value="Unassembled WGS sequence"/>
</dbReference>
<dbReference type="eggNOG" id="KOG4504">
    <property type="taxonomic scope" value="Eukaryota"/>
</dbReference>
<organism evidence="3 4">
    <name type="scientific">Coprinopsis cinerea (strain Okayama-7 / 130 / ATCC MYA-4618 / FGSC 9003)</name>
    <name type="common">Inky cap fungus</name>
    <name type="synonym">Hormographiella aspergillata</name>
    <dbReference type="NCBI Taxonomy" id="240176"/>
    <lineage>
        <taxon>Eukaryota</taxon>
        <taxon>Fungi</taxon>
        <taxon>Dikarya</taxon>
        <taxon>Basidiomycota</taxon>
        <taxon>Agaricomycotina</taxon>
        <taxon>Agaricomycetes</taxon>
        <taxon>Agaricomycetidae</taxon>
        <taxon>Agaricales</taxon>
        <taxon>Agaricineae</taxon>
        <taxon>Psathyrellaceae</taxon>
        <taxon>Coprinopsis</taxon>
    </lineage>
</organism>
<evidence type="ECO:0000256" key="2">
    <source>
        <dbReference type="SAM" id="Phobius"/>
    </source>
</evidence>
<dbReference type="GeneID" id="6005977"/>
<dbReference type="VEuPathDB" id="FungiDB:CC1G_00724"/>
<dbReference type="InterPro" id="IPR009011">
    <property type="entry name" value="Man6P_isomerase_rcpt-bd_dom_sf"/>
</dbReference>
<dbReference type="OrthoDB" id="4504960at2759"/>
<dbReference type="HOGENOM" id="CLU_631679_0_0_1"/>
<keyword evidence="2" id="KW-1133">Transmembrane helix</keyword>
<gene>
    <name evidence="3" type="ORF">CC1G_00724</name>
</gene>
<dbReference type="RefSeq" id="XP_001829545.2">
    <property type="nucleotide sequence ID" value="XM_001829493.2"/>
</dbReference>
<sequence length="438" mass="47445">MCQAVRTETFGVKDDIHANDIAAFVRRGRGDFVIGKSIRKVNTTFELFDNHPRMILSSGSRCKSDKNQPQNIRASTVIDFICDPSSFGSGQPRLIAQLPPGNEDEGCAYQWEADYTILTWLPPKYACPISESGIVWTLFVTLAVIFLALLLTYTVLGTLYNRFVLQLRGVDQIPQFSLESMRYHASEAIDWAKDVFYAYQSRPAGSSGFFGVPNTTATNPVSHQTSVGINIRGEDLESRGGGGPGGFARPQPGHRTSGSAAFSRAPQRPIPETNPVSHQTQVNAELEHQRIQSLSQQRSPHLSQTPSPLSASSSHSSGDRAPLVTVSQSPSPPLPPVPLQGPQPQPPAVPPKAAVPPTPATANREFQVGNADDDDDDEDDDDDDDEDEDEQDYNEYNQVDDDAKELSDFKRPPQHPSGAAPGASATGSTSTPASKPPL</sequence>
<protein>
    <recommendedName>
        <fullName evidence="5">Autophagy-related protein 27</fullName>
    </recommendedName>
</protein>
<dbReference type="InParanoid" id="A8N3G8"/>
<keyword evidence="2" id="KW-0472">Membrane</keyword>
<feature type="transmembrane region" description="Helical" evidence="2">
    <location>
        <begin position="134"/>
        <end position="156"/>
    </location>
</feature>
<dbReference type="KEGG" id="cci:CC1G_00724"/>
<feature type="compositionally biased region" description="Polar residues" evidence="1">
    <location>
        <begin position="291"/>
        <end position="302"/>
    </location>
</feature>
<feature type="compositionally biased region" description="Low complexity" evidence="1">
    <location>
        <begin position="303"/>
        <end position="329"/>
    </location>
</feature>
<accession>A8N3G8</accession>
<dbReference type="OMA" id="VEWRTHF"/>
<dbReference type="Gene3D" id="2.70.130.10">
    <property type="entry name" value="Mannose-6-phosphate receptor binding domain"/>
    <property type="match status" value="1"/>
</dbReference>
<dbReference type="EMBL" id="AACS02000001">
    <property type="protein sequence ID" value="EAU92505.2"/>
    <property type="molecule type" value="Genomic_DNA"/>
</dbReference>
<dbReference type="SUPFAM" id="SSF48371">
    <property type="entry name" value="ARM repeat"/>
    <property type="match status" value="1"/>
</dbReference>